<gene>
    <name evidence="1" type="ORF">I41_55970</name>
</gene>
<dbReference type="AlphaFoldDB" id="A0A517U6U0"/>
<dbReference type="InterPro" id="IPR053860">
    <property type="entry name" value="DUF6932"/>
</dbReference>
<reference evidence="1 2" key="1">
    <citation type="submission" date="2019-02" db="EMBL/GenBank/DDBJ databases">
        <title>Deep-cultivation of Planctomycetes and their phenomic and genomic characterization uncovers novel biology.</title>
        <authorList>
            <person name="Wiegand S."/>
            <person name="Jogler M."/>
            <person name="Boedeker C."/>
            <person name="Pinto D."/>
            <person name="Vollmers J."/>
            <person name="Rivas-Marin E."/>
            <person name="Kohn T."/>
            <person name="Peeters S.H."/>
            <person name="Heuer A."/>
            <person name="Rast P."/>
            <person name="Oberbeckmann S."/>
            <person name="Bunk B."/>
            <person name="Jeske O."/>
            <person name="Meyerdierks A."/>
            <person name="Storesund J.E."/>
            <person name="Kallscheuer N."/>
            <person name="Luecker S."/>
            <person name="Lage O.M."/>
            <person name="Pohl T."/>
            <person name="Merkel B.J."/>
            <person name="Hornburger P."/>
            <person name="Mueller R.-W."/>
            <person name="Bruemmer F."/>
            <person name="Labrenz M."/>
            <person name="Spormann A.M."/>
            <person name="Op den Camp H."/>
            <person name="Overmann J."/>
            <person name="Amann R."/>
            <person name="Jetten M.S.M."/>
            <person name="Mascher T."/>
            <person name="Medema M.H."/>
            <person name="Devos D.P."/>
            <person name="Kaster A.-K."/>
            <person name="Ovreas L."/>
            <person name="Rohde M."/>
            <person name="Galperin M.Y."/>
            <person name="Jogler C."/>
        </authorList>
    </citation>
    <scope>NUCLEOTIDE SEQUENCE [LARGE SCALE GENOMIC DNA]</scope>
    <source>
        <strain evidence="1 2">I41</strain>
        <plasmid evidence="2">pi41_1</plasmid>
    </source>
</reference>
<dbReference type="Pfam" id="PF22014">
    <property type="entry name" value="DUF6932"/>
    <property type="match status" value="1"/>
</dbReference>
<dbReference type="RefSeq" id="WP_246133908.1">
    <property type="nucleotide sequence ID" value="NZ_CP036340.1"/>
</dbReference>
<evidence type="ECO:0000313" key="1">
    <source>
        <dbReference type="EMBL" id="QDT76347.1"/>
    </source>
</evidence>
<geneLocation type="plasmid" evidence="2">
    <name>pi41_1</name>
</geneLocation>
<keyword evidence="1" id="KW-0614">Plasmid</keyword>
<proteinExistence type="predicted"/>
<evidence type="ECO:0000313" key="2">
    <source>
        <dbReference type="Proteomes" id="UP000317909"/>
    </source>
</evidence>
<keyword evidence="2" id="KW-1185">Reference proteome</keyword>
<name>A0A517U6U0_9BACT</name>
<dbReference type="Proteomes" id="UP000317909">
    <property type="component" value="Plasmid pI41_1"/>
</dbReference>
<dbReference type="KEGG" id="llh:I41_55970"/>
<sequence>MKDEANYSLPGFTNAGLLPPGDYELTLAELRRSLLVRGEGSSPNWDSDWRLTLVENLAVMAGQLWQIGIEEIFVDGSFAEDKVHPNDIDGYFCCELKRLASGELERELNRLDPHKVWTWAPESRRPFRGYPKRQLPMWHIYRVELYPHYGQLCGIRDEFGQELEFPAAFRKSRGAHQQKGIIRLIKEEEGT</sequence>
<dbReference type="EMBL" id="CP036340">
    <property type="protein sequence ID" value="QDT76347.1"/>
    <property type="molecule type" value="Genomic_DNA"/>
</dbReference>
<organism evidence="1 2">
    <name type="scientific">Lacipirellula limnantheis</name>
    <dbReference type="NCBI Taxonomy" id="2528024"/>
    <lineage>
        <taxon>Bacteria</taxon>
        <taxon>Pseudomonadati</taxon>
        <taxon>Planctomycetota</taxon>
        <taxon>Planctomycetia</taxon>
        <taxon>Pirellulales</taxon>
        <taxon>Lacipirellulaceae</taxon>
        <taxon>Lacipirellula</taxon>
    </lineage>
</organism>
<accession>A0A517U6U0</accession>
<protein>
    <submittedName>
        <fullName evidence="1">Uncharacterized protein</fullName>
    </submittedName>
</protein>